<dbReference type="InterPro" id="IPR017296">
    <property type="entry name" value="Peptidase_S8A_SAM-P45"/>
</dbReference>
<comment type="similarity">
    <text evidence="1 5 6">Belongs to the peptidase S8 family.</text>
</comment>
<dbReference type="InterPro" id="IPR023828">
    <property type="entry name" value="Peptidase_S8_Ser-AS"/>
</dbReference>
<dbReference type="PANTHER" id="PTHR43399:SF4">
    <property type="entry name" value="CELL WALL-ASSOCIATED PROTEASE"/>
    <property type="match status" value="1"/>
</dbReference>
<sequence length="1243" mass="128466">MTLYQAHRRGLLVLGTAVAALASVFPVSANAVSGHPPDPAVPFAAPSGAPRTLTLITGDKVAVTAGAGGPTTVTVTDAHGGAAGAHVITQGEHTWVYPDAALPYVASGALDPALFDVTGLLADGYDDAHSDRLPVIVSYTDAAFRSRATTVPKGARRTLTLDSVHGAALSADHSSASVFWNSLTGEAAHGARAASGSLAGGIAKVWLDGKAKALLADSTAQIGAPKVWKDGDTGQGVDVAVLDTGVDTGHPDLAGQISASASFVPGESVEDGNGHGTHVASTVAGTGAASDGREKGVAPGASLHIGKVLDDSGSGQDSWILAGMEWAARDQHARIISMSLGSGPSDGTDPMSQAVNRLSAETGALFVIAAGNSGPGPSSVSAPGAADAALTVGAVDGSDRLASFSSRGPRLGDGGLKPDLTAPGVDILAARAARSPEGEGPYTSLSGTSMATPHVAGAAALLSREHPGWTGQQLKDALVSTTVATSRYSPYAAGAGRLDAAAAVHGTLYATGSAFARPQWPYPDSGTVRRDVTYTNTGAAPVTLDLTLGTPGAPAGLFTLTDSRVTVPAHGTATVGVLTRLGPAAEDTSYSGFLDASAADGTAHVRTTVGVNKESRRALLSVTTKDRHGAGLPGQLVLKDITRNTVPQVVDIDGSGRLDTRLRPGTYAAWLYADVPGLDDPHSLSRAVLTAPEVVVDGDRSLVLDASRLRRLTAVTPKRTTNAYVRLDQYRSYRDLVPFHEGYQLEPWKYDSVWVTPTPEVTRGSYTFTSRWRQVQPRLTVVAGSHTYASVLPQTMSPSLPEGAGGYRAVDAGTGSADDFARVHAEGRVAVVRRDDAVTPVDQARAAASAGARLLLIVNDGTGPLDAWADLPEGAPLPVASVGTDEGRDLLARFRHGGTPVLRVTSHPYPDHLYDLLLRHDGSVPPDLTYRPGAGDLARIDVTDRDTRQGEAVDMRSDVSPDGTWAVGTPVTAVRAQGSHTAWVTAGPDAVWVDAAAVPDLTETGPARSYRPRGTTEATWFGGVQHPRLLGDSVIDVPPARVGDLVALYGLPAYGDSGGHAGSAFDPAATVRAALYQGDELLAEGDDRISAEVAPDTLPYRLVADTTRDLPGRPYSTRTHTEWEFRSGHADATALHTLPLAQLDYAVATDLSGRARRRTEVTVTPSHLAGVAGGRFGIVTLDVSYDDGATWHRAATTGRSRGEGTRFRLEAPAGARFVTLRASARDGAGSGVTQTVVRAFGLK</sequence>
<dbReference type="InterPro" id="IPR046450">
    <property type="entry name" value="PA_dom_sf"/>
</dbReference>
<evidence type="ECO:0000256" key="5">
    <source>
        <dbReference type="PROSITE-ProRule" id="PRU01240"/>
    </source>
</evidence>
<dbReference type="Proteomes" id="UP001551011">
    <property type="component" value="Unassembled WGS sequence"/>
</dbReference>
<dbReference type="PROSITE" id="PS51892">
    <property type="entry name" value="SUBTILASE"/>
    <property type="match status" value="1"/>
</dbReference>
<feature type="domain" description="Peptidase S8/S53" evidence="8">
    <location>
        <begin position="234"/>
        <end position="482"/>
    </location>
</feature>
<evidence type="ECO:0000256" key="4">
    <source>
        <dbReference type="ARBA" id="ARBA00022825"/>
    </source>
</evidence>
<evidence type="ECO:0000259" key="8">
    <source>
        <dbReference type="Pfam" id="PF00082"/>
    </source>
</evidence>
<name>A0ABV3AGQ5_9ACTN</name>
<comment type="caution">
    <text evidence="9">The sequence shown here is derived from an EMBL/GenBank/DDBJ whole genome shotgun (WGS) entry which is preliminary data.</text>
</comment>
<feature type="active site" description="Charge relay system" evidence="5">
    <location>
        <position position="243"/>
    </location>
</feature>
<organism evidence="9 10">
    <name type="scientific">Streptomyces flaveolus</name>
    <dbReference type="NCBI Taxonomy" id="67297"/>
    <lineage>
        <taxon>Bacteria</taxon>
        <taxon>Bacillati</taxon>
        <taxon>Actinomycetota</taxon>
        <taxon>Actinomycetes</taxon>
        <taxon>Kitasatosporales</taxon>
        <taxon>Streptomycetaceae</taxon>
        <taxon>Streptomyces</taxon>
    </lineage>
</organism>
<dbReference type="Gene3D" id="3.50.30.30">
    <property type="match status" value="1"/>
</dbReference>
<keyword evidence="3 5" id="KW-0378">Hydrolase</keyword>
<dbReference type="PROSITE" id="PS00136">
    <property type="entry name" value="SUBTILASE_ASP"/>
    <property type="match status" value="1"/>
</dbReference>
<evidence type="ECO:0000256" key="6">
    <source>
        <dbReference type="RuleBase" id="RU003355"/>
    </source>
</evidence>
<keyword evidence="10" id="KW-1185">Reference proteome</keyword>
<evidence type="ECO:0000256" key="7">
    <source>
        <dbReference type="SAM" id="SignalP"/>
    </source>
</evidence>
<gene>
    <name evidence="9" type="ORF">AB0H04_30405</name>
</gene>
<evidence type="ECO:0000256" key="3">
    <source>
        <dbReference type="ARBA" id="ARBA00022801"/>
    </source>
</evidence>
<reference evidence="9 10" key="1">
    <citation type="submission" date="2024-06" db="EMBL/GenBank/DDBJ databases">
        <title>The Natural Products Discovery Center: Release of the First 8490 Sequenced Strains for Exploring Actinobacteria Biosynthetic Diversity.</title>
        <authorList>
            <person name="Kalkreuter E."/>
            <person name="Kautsar S.A."/>
            <person name="Yang D."/>
            <person name="Bader C.D."/>
            <person name="Teijaro C.N."/>
            <person name="Fluegel L."/>
            <person name="Davis C.M."/>
            <person name="Simpson J.R."/>
            <person name="Lauterbach L."/>
            <person name="Steele A.D."/>
            <person name="Gui C."/>
            <person name="Meng S."/>
            <person name="Li G."/>
            <person name="Viehrig K."/>
            <person name="Ye F."/>
            <person name="Su P."/>
            <person name="Kiefer A.F."/>
            <person name="Nichols A."/>
            <person name="Cepeda A.J."/>
            <person name="Yan W."/>
            <person name="Fan B."/>
            <person name="Jiang Y."/>
            <person name="Adhikari A."/>
            <person name="Zheng C.-J."/>
            <person name="Schuster L."/>
            <person name="Cowan T.M."/>
            <person name="Smanski M.J."/>
            <person name="Chevrette M.G."/>
            <person name="De Carvalho L.P.S."/>
            <person name="Shen B."/>
        </authorList>
    </citation>
    <scope>NUCLEOTIDE SEQUENCE [LARGE SCALE GENOMIC DNA]</scope>
    <source>
        <strain evidence="9 10">NPDC020594</strain>
    </source>
</reference>
<dbReference type="Pfam" id="PF00082">
    <property type="entry name" value="Peptidase_S8"/>
    <property type="match status" value="1"/>
</dbReference>
<accession>A0ABV3AGQ5</accession>
<evidence type="ECO:0000313" key="10">
    <source>
        <dbReference type="Proteomes" id="UP001551011"/>
    </source>
</evidence>
<dbReference type="PROSITE" id="PS00137">
    <property type="entry name" value="SUBTILASE_HIS"/>
    <property type="match status" value="1"/>
</dbReference>
<dbReference type="InterPro" id="IPR051048">
    <property type="entry name" value="Peptidase_S8/S53_subtilisin"/>
</dbReference>
<feature type="signal peptide" evidence="7">
    <location>
        <begin position="1"/>
        <end position="31"/>
    </location>
</feature>
<dbReference type="PRINTS" id="PR00723">
    <property type="entry name" value="SUBTILISIN"/>
</dbReference>
<dbReference type="PANTHER" id="PTHR43399">
    <property type="entry name" value="SUBTILISIN-RELATED"/>
    <property type="match status" value="1"/>
</dbReference>
<dbReference type="InterPro" id="IPR036852">
    <property type="entry name" value="Peptidase_S8/S53_dom_sf"/>
</dbReference>
<dbReference type="InterPro" id="IPR023827">
    <property type="entry name" value="Peptidase_S8_Asp-AS"/>
</dbReference>
<protein>
    <submittedName>
        <fullName evidence="9">S8 family serine peptidase</fullName>
    </submittedName>
</protein>
<dbReference type="InterPro" id="IPR022398">
    <property type="entry name" value="Peptidase_S8_His-AS"/>
</dbReference>
<dbReference type="CDD" id="cd07487">
    <property type="entry name" value="Peptidases_S8_1"/>
    <property type="match status" value="1"/>
</dbReference>
<feature type="chain" id="PRO_5046475400" evidence="7">
    <location>
        <begin position="32"/>
        <end position="1243"/>
    </location>
</feature>
<dbReference type="Gene3D" id="3.40.50.200">
    <property type="entry name" value="Peptidase S8/S53 domain"/>
    <property type="match status" value="1"/>
</dbReference>
<evidence type="ECO:0000256" key="2">
    <source>
        <dbReference type="ARBA" id="ARBA00022670"/>
    </source>
</evidence>
<dbReference type="SUPFAM" id="SSF52743">
    <property type="entry name" value="Subtilisin-like"/>
    <property type="match status" value="1"/>
</dbReference>
<keyword evidence="7" id="KW-0732">Signal</keyword>
<dbReference type="RefSeq" id="WP_359259622.1">
    <property type="nucleotide sequence ID" value="NZ_JBFAEG010000025.1"/>
</dbReference>
<proteinExistence type="inferred from homology"/>
<evidence type="ECO:0000256" key="1">
    <source>
        <dbReference type="ARBA" id="ARBA00011073"/>
    </source>
</evidence>
<feature type="active site" description="Charge relay system" evidence="5">
    <location>
        <position position="449"/>
    </location>
</feature>
<dbReference type="PROSITE" id="PS00138">
    <property type="entry name" value="SUBTILASE_SER"/>
    <property type="match status" value="1"/>
</dbReference>
<dbReference type="EMBL" id="JBFAEG010000025">
    <property type="protein sequence ID" value="MEU5711134.1"/>
    <property type="molecule type" value="Genomic_DNA"/>
</dbReference>
<dbReference type="InterPro" id="IPR000209">
    <property type="entry name" value="Peptidase_S8/S53_dom"/>
</dbReference>
<dbReference type="SUPFAM" id="SSF52025">
    <property type="entry name" value="PA domain"/>
    <property type="match status" value="1"/>
</dbReference>
<keyword evidence="2 5" id="KW-0645">Protease</keyword>
<evidence type="ECO:0000313" key="9">
    <source>
        <dbReference type="EMBL" id="MEU5711134.1"/>
    </source>
</evidence>
<dbReference type="PIRSF" id="PIRSF037852">
    <property type="entry name" value="Subtilisin_rel_SAV5721"/>
    <property type="match status" value="1"/>
</dbReference>
<feature type="active site" description="Charge relay system" evidence="5">
    <location>
        <position position="275"/>
    </location>
</feature>
<keyword evidence="4 5" id="KW-0720">Serine protease</keyword>
<dbReference type="InterPro" id="IPR015500">
    <property type="entry name" value="Peptidase_S8_subtilisin-rel"/>
</dbReference>